<evidence type="ECO:0000313" key="1">
    <source>
        <dbReference type="EMBL" id="MBL1087420.1"/>
    </source>
</evidence>
<name>A0A937ES25_9ACTN</name>
<evidence type="ECO:0008006" key="3">
    <source>
        <dbReference type="Google" id="ProtNLM"/>
    </source>
</evidence>
<gene>
    <name evidence="1" type="ORF">JK359_36645</name>
</gene>
<accession>A0A937ES25</accession>
<dbReference type="EMBL" id="JAERRK010000032">
    <property type="protein sequence ID" value="MBL1087420.1"/>
    <property type="molecule type" value="Genomic_DNA"/>
</dbReference>
<reference evidence="1" key="1">
    <citation type="submission" date="2021-01" db="EMBL/GenBank/DDBJ databases">
        <title>WGS of actinomycetes isolated from Thailand.</title>
        <authorList>
            <person name="Thawai C."/>
        </authorList>
    </citation>
    <scope>NUCLEOTIDE SEQUENCE</scope>
    <source>
        <strain evidence="1">RCU-197</strain>
    </source>
</reference>
<dbReference type="SUPFAM" id="SSF54909">
    <property type="entry name" value="Dimeric alpha+beta barrel"/>
    <property type="match status" value="1"/>
</dbReference>
<keyword evidence="2" id="KW-1185">Reference proteome</keyword>
<evidence type="ECO:0000313" key="2">
    <source>
        <dbReference type="Proteomes" id="UP000661858"/>
    </source>
</evidence>
<sequence>MYAVVRRYEGVTDPAEAGRRVDEEFVPLLRQVPGFVAYYWVDAGDGVMVSTSVFEGRDGAEESVKRAADFVREHLASLFPNPPQITAGQVVAAG</sequence>
<dbReference type="InterPro" id="IPR011008">
    <property type="entry name" value="Dimeric_a/b-barrel"/>
</dbReference>
<protein>
    <recommendedName>
        <fullName evidence="3">Antibiotic biosynthesis monooxygenase</fullName>
    </recommendedName>
</protein>
<dbReference type="AlphaFoldDB" id="A0A937ES25"/>
<dbReference type="RefSeq" id="WP_201843958.1">
    <property type="nucleotide sequence ID" value="NZ_JAERRK010000032.1"/>
</dbReference>
<comment type="caution">
    <text evidence="1">The sequence shown here is derived from an EMBL/GenBank/DDBJ whole genome shotgun (WGS) entry which is preliminary data.</text>
</comment>
<organism evidence="1 2">
    <name type="scientific">Streptomyces actinomycinicus</name>
    <dbReference type="NCBI Taxonomy" id="1695166"/>
    <lineage>
        <taxon>Bacteria</taxon>
        <taxon>Bacillati</taxon>
        <taxon>Actinomycetota</taxon>
        <taxon>Actinomycetes</taxon>
        <taxon>Kitasatosporales</taxon>
        <taxon>Streptomycetaceae</taxon>
        <taxon>Streptomyces</taxon>
    </lineage>
</organism>
<proteinExistence type="predicted"/>
<dbReference type="Proteomes" id="UP000661858">
    <property type="component" value="Unassembled WGS sequence"/>
</dbReference>